<evidence type="ECO:0000313" key="3">
    <source>
        <dbReference type="Proteomes" id="UP000324222"/>
    </source>
</evidence>
<protein>
    <submittedName>
        <fullName evidence="2">Uncharacterized protein</fullName>
    </submittedName>
</protein>
<comment type="caution">
    <text evidence="2">The sequence shown here is derived from an EMBL/GenBank/DDBJ whole genome shotgun (WGS) entry which is preliminary data.</text>
</comment>
<evidence type="ECO:0000313" key="2">
    <source>
        <dbReference type="EMBL" id="MPC66632.1"/>
    </source>
</evidence>
<reference evidence="2 3" key="1">
    <citation type="submission" date="2019-05" db="EMBL/GenBank/DDBJ databases">
        <title>Another draft genome of Portunus trituberculatus and its Hox gene families provides insights of decapod evolution.</title>
        <authorList>
            <person name="Jeong J.-H."/>
            <person name="Song I."/>
            <person name="Kim S."/>
            <person name="Choi T."/>
            <person name="Kim D."/>
            <person name="Ryu S."/>
            <person name="Kim W."/>
        </authorList>
    </citation>
    <scope>NUCLEOTIDE SEQUENCE [LARGE SCALE GENOMIC DNA]</scope>
    <source>
        <tissue evidence="2">Muscle</tissue>
    </source>
</reference>
<dbReference type="AlphaFoldDB" id="A0A5B7H6H3"/>
<organism evidence="2 3">
    <name type="scientific">Portunus trituberculatus</name>
    <name type="common">Swimming crab</name>
    <name type="synonym">Neptunus trituberculatus</name>
    <dbReference type="NCBI Taxonomy" id="210409"/>
    <lineage>
        <taxon>Eukaryota</taxon>
        <taxon>Metazoa</taxon>
        <taxon>Ecdysozoa</taxon>
        <taxon>Arthropoda</taxon>
        <taxon>Crustacea</taxon>
        <taxon>Multicrustacea</taxon>
        <taxon>Malacostraca</taxon>
        <taxon>Eumalacostraca</taxon>
        <taxon>Eucarida</taxon>
        <taxon>Decapoda</taxon>
        <taxon>Pleocyemata</taxon>
        <taxon>Brachyura</taxon>
        <taxon>Eubrachyura</taxon>
        <taxon>Portunoidea</taxon>
        <taxon>Portunidae</taxon>
        <taxon>Portuninae</taxon>
        <taxon>Portunus</taxon>
    </lineage>
</organism>
<accession>A0A5B7H6H3</accession>
<feature type="region of interest" description="Disordered" evidence="1">
    <location>
        <begin position="1"/>
        <end position="29"/>
    </location>
</feature>
<feature type="region of interest" description="Disordered" evidence="1">
    <location>
        <begin position="44"/>
        <end position="75"/>
    </location>
</feature>
<gene>
    <name evidence="2" type="ORF">E2C01_060782</name>
</gene>
<proteinExistence type="predicted"/>
<sequence>MASVPCCFSSPAEVNRQETQTVTQNGGLTDDSIQNWLELIDGSGRRGSSAIAGCSEPRDQRREERAAKTDKVVQS</sequence>
<dbReference type="Proteomes" id="UP000324222">
    <property type="component" value="Unassembled WGS sequence"/>
</dbReference>
<evidence type="ECO:0000256" key="1">
    <source>
        <dbReference type="SAM" id="MobiDB-lite"/>
    </source>
</evidence>
<feature type="compositionally biased region" description="Basic and acidic residues" evidence="1">
    <location>
        <begin position="56"/>
        <end position="75"/>
    </location>
</feature>
<feature type="compositionally biased region" description="Polar residues" evidence="1">
    <location>
        <begin position="17"/>
        <end position="29"/>
    </location>
</feature>
<keyword evidence="3" id="KW-1185">Reference proteome</keyword>
<name>A0A5B7H6H3_PORTR</name>
<dbReference type="EMBL" id="VSRR010025038">
    <property type="protein sequence ID" value="MPC66632.1"/>
    <property type="molecule type" value="Genomic_DNA"/>
</dbReference>